<dbReference type="EMBL" id="BQKY01000004">
    <property type="protein sequence ID" value="GJN88872.1"/>
    <property type="molecule type" value="Genomic_DNA"/>
</dbReference>
<feature type="compositionally biased region" description="Acidic residues" evidence="4">
    <location>
        <begin position="1027"/>
        <end position="1037"/>
    </location>
</feature>
<evidence type="ECO:0000313" key="6">
    <source>
        <dbReference type="EMBL" id="GJN88872.1"/>
    </source>
</evidence>
<feature type="compositionally biased region" description="Low complexity" evidence="4">
    <location>
        <begin position="287"/>
        <end position="299"/>
    </location>
</feature>
<feature type="compositionally biased region" description="Low complexity" evidence="4">
    <location>
        <begin position="1143"/>
        <end position="1152"/>
    </location>
</feature>
<evidence type="ECO:0000256" key="2">
    <source>
        <dbReference type="ARBA" id="ARBA00022670"/>
    </source>
</evidence>
<dbReference type="SUPFAM" id="SSF54001">
    <property type="entry name" value="Cysteine proteinases"/>
    <property type="match status" value="1"/>
</dbReference>
<feature type="compositionally biased region" description="Basic and acidic residues" evidence="4">
    <location>
        <begin position="829"/>
        <end position="846"/>
    </location>
</feature>
<dbReference type="Gene3D" id="3.60.130.30">
    <property type="match status" value="1"/>
</dbReference>
<evidence type="ECO:0000256" key="1">
    <source>
        <dbReference type="ARBA" id="ARBA00005234"/>
    </source>
</evidence>
<dbReference type="GO" id="GO:0006508">
    <property type="term" value="P:proteolysis"/>
    <property type="evidence" value="ECO:0007669"/>
    <property type="project" value="UniProtKB-KW"/>
</dbReference>
<feature type="region of interest" description="Disordered" evidence="4">
    <location>
        <begin position="1125"/>
        <end position="1222"/>
    </location>
</feature>
<dbReference type="Pfam" id="PF02902">
    <property type="entry name" value="Peptidase_C48"/>
    <property type="match status" value="1"/>
</dbReference>
<feature type="compositionally biased region" description="Acidic residues" evidence="4">
    <location>
        <begin position="1125"/>
        <end position="1135"/>
    </location>
</feature>
<evidence type="ECO:0000259" key="5">
    <source>
        <dbReference type="PROSITE" id="PS51471"/>
    </source>
</evidence>
<dbReference type="GO" id="GO:0019783">
    <property type="term" value="F:ubiquitin-like protein peptidase activity"/>
    <property type="evidence" value="ECO:0007669"/>
    <property type="project" value="UniProtKB-ARBA"/>
</dbReference>
<comment type="caution">
    <text evidence="6">The sequence shown here is derived from an EMBL/GenBank/DDBJ whole genome shotgun (WGS) entry which is preliminary data.</text>
</comment>
<sequence length="1632" mass="174462">MQEFSRTYGLGETKERARHSSKPPHSTPHVDVGYWTFWHDRVFRKEEDPMYGSTELREALRSADSLTSATALLHTLGYFMVAAWSLLVRLQPRAAKILLESTLSRAHIDPNCPFWVWSGVALLRNAEVDPHFDSNDARYGWIAETVAGDFSGGEMFLPQLGIVVPVRPGDVLLMRSGLLEHCVLPCTGERCAVVAFRHESTMVHASMGRTAEVLKQSKTWESPPDDSPAYHKLVTELRACRDLARADVDAMAPRSPEDRCTESPMDHSQAAAAQGTPTPFAPQLPTPSTSHASGSTAAAKADDGSAKAASGAAPSTPSKRSESQSKDVTLESLIKTLSGTALSCVTFVGPLDSFDDVVERAATRLKKILNVDLVGPTMASLFRLYEAATVVLAAAIRYAGDDVKEAFEAHIADDDDLKKTYDKSLAAADDLSNAGRQTALLAPVIGLKNRAGRVVDDRIPDDKVNLTLQRRVVAALYCARGAESKKGSAVTKSLRDGVAPEAGMNHHAGRPFSQEEQKMRWEALMEGARWWKAKAERGVAGGQAVPKSTVAANRLQSMTQALLEWDKRNPKWDYAKELPLKDIMTSNHPHYTATPPIGTTVTAASALAPASRVVSSEAGVDPRLDVVAKLGATPSTSASGTGAARPSGAEVDASPVQGSAREDDVVPMDDDDEGVLPRQAANGKRDANGGAADKAAATAKASAPRVAAAQIQGGTTPASMDIDRGEGEGEGKSEGEAKGEGERGKERSSVDKGKARAQPDMADEGGKARSTTAIDAAGKAAGPSAKDPGNSVGFDQSAARTGASDALSVDDGAAPRAGVDAGAEEAPMDGDRDGADGGNVDEEKGQAGDGAQRGDGLPPHAGPSGQPHPSPQVKRAPKGTPKAAHEPREQHARAVKAKAKPLGSNSDSEDGDDEGSANRRRKSTKRSGRSSRAQLPTAHTSTAKKRVRGGKPRARPVAVTVEGHVFRDLTPKPGTSGNAAPGAGANRNEEVARNCIDKAPGRASPALVDHVARHFLEARTLERADAGEDDDDDDEAVVDPPSVGQLTDDVVAYLVKLERPPHQPRKLKRLSVRSTVALAASAGYGKVHPVTVSIAVSAALSTAALVSTATKGKTSPWRAYSFDLLEGDTDDESGDDGDRSGSEDGSAASGDSAGERSDEPPARKRRREEKDDDEASNEPDTDPAADAKDKGKGKAVAPASDEDVDMVKPDPDDDHTDFTSWPSDVDITRRTWTPPPFRRKVFHQTPTPRFDQVPNALFVQGGNVQTHVWAAQAATGKVWEGCLDPIRIDGETVNLGPVWSMKGIWQDGPSLERVMERLATRLGEGWLNDEAILVLLNVANPLRSPVMPAPPLPPPSVPNAFVRRPWAPLDAFAYKAAVKRALKDEGYSDESSNAAGDSSTPLEALMRRFPGKSLAIAAAEVYDKKELVAAQAWLSFLRSADLVMIDADRAYHGRSPFKLGVQAIGIDKRDSFTTSELERIEKDNIYKLGRYALVLGTENGNHWLSVVVDLEKHEIVVGDSLGPDQWRLGSESKALALTLLSLPRAFDLRAADPKDPYQDKRPWTFVLLEIPRQTNGDDCGLYATALGRGYQFEPPALDWLLAENPGRYLRSKGIAEIWRGCALDYEEWEASP</sequence>
<feature type="compositionally biased region" description="Low complexity" evidence="4">
    <location>
        <begin position="306"/>
        <end position="318"/>
    </location>
</feature>
<keyword evidence="2" id="KW-0645">Protease</keyword>
<dbReference type="Gene3D" id="3.40.395.10">
    <property type="entry name" value="Adenoviral Proteinase, Chain A"/>
    <property type="match status" value="1"/>
</dbReference>
<comment type="similarity">
    <text evidence="1">Belongs to the peptidase C48 family.</text>
</comment>
<feature type="region of interest" description="Disordered" evidence="4">
    <location>
        <begin position="1"/>
        <end position="27"/>
    </location>
</feature>
<dbReference type="InterPro" id="IPR038765">
    <property type="entry name" value="Papain-like_cys_pep_sf"/>
</dbReference>
<dbReference type="InterPro" id="IPR003653">
    <property type="entry name" value="Peptidase_C48_C"/>
</dbReference>
<keyword evidence="7" id="KW-1185">Reference proteome</keyword>
<proteinExistence type="inferred from homology"/>
<evidence type="ECO:0000256" key="4">
    <source>
        <dbReference type="SAM" id="MobiDB-lite"/>
    </source>
</evidence>
<reference evidence="6 7" key="1">
    <citation type="submission" date="2021-12" db="EMBL/GenBank/DDBJ databases">
        <title>High titer production of polyol ester of fatty acids by Rhodotorula paludigena BS15 towards product separation-free biomass refinery.</title>
        <authorList>
            <person name="Mano J."/>
            <person name="Ono H."/>
            <person name="Tanaka T."/>
            <person name="Naito K."/>
            <person name="Sushida H."/>
            <person name="Ike M."/>
            <person name="Tokuyasu K."/>
            <person name="Kitaoka M."/>
        </authorList>
    </citation>
    <scope>NUCLEOTIDE SEQUENCE [LARGE SCALE GENOMIC DNA]</scope>
    <source>
        <strain evidence="6 7">BS15</strain>
    </source>
</reference>
<feature type="compositionally biased region" description="Acidic residues" evidence="4">
    <location>
        <begin position="1170"/>
        <end position="1183"/>
    </location>
</feature>
<dbReference type="Proteomes" id="UP001342314">
    <property type="component" value="Unassembled WGS sequence"/>
</dbReference>
<feature type="region of interest" description="Disordered" evidence="4">
    <location>
        <begin position="631"/>
        <end position="986"/>
    </location>
</feature>
<feature type="domain" description="Fe2OG dioxygenase" evidence="5">
    <location>
        <begin position="109"/>
        <end position="200"/>
    </location>
</feature>
<feature type="compositionally biased region" description="Basic and acidic residues" evidence="4">
    <location>
        <begin position="255"/>
        <end position="265"/>
    </location>
</feature>
<feature type="compositionally biased region" description="Basic and acidic residues" evidence="4">
    <location>
        <begin position="883"/>
        <end position="892"/>
    </location>
</feature>
<feature type="compositionally biased region" description="Acidic residues" evidence="4">
    <location>
        <begin position="665"/>
        <end position="674"/>
    </location>
</feature>
<evidence type="ECO:0000313" key="7">
    <source>
        <dbReference type="Proteomes" id="UP001342314"/>
    </source>
</evidence>
<feature type="region of interest" description="Disordered" evidence="4">
    <location>
        <begin position="1022"/>
        <end position="1043"/>
    </location>
</feature>
<accession>A0AAV5GHQ4</accession>
<feature type="region of interest" description="Disordered" evidence="4">
    <location>
        <begin position="248"/>
        <end position="326"/>
    </location>
</feature>
<feature type="compositionally biased region" description="Low complexity" evidence="4">
    <location>
        <begin position="977"/>
        <end position="986"/>
    </location>
</feature>
<dbReference type="InterPro" id="IPR005123">
    <property type="entry name" value="Oxoglu/Fe-dep_dioxygenase_dom"/>
</dbReference>
<feature type="compositionally biased region" description="Basic and acidic residues" evidence="4">
    <location>
        <begin position="721"/>
        <end position="754"/>
    </location>
</feature>
<feature type="compositionally biased region" description="Low complexity" evidence="4">
    <location>
        <begin position="688"/>
        <end position="709"/>
    </location>
</feature>
<keyword evidence="3" id="KW-0378">Hydrolase</keyword>
<feature type="compositionally biased region" description="Basic and acidic residues" evidence="4">
    <location>
        <begin position="1153"/>
        <end position="1162"/>
    </location>
</feature>
<name>A0AAV5GHQ4_9BASI</name>
<dbReference type="GO" id="GO:0008234">
    <property type="term" value="F:cysteine-type peptidase activity"/>
    <property type="evidence" value="ECO:0007669"/>
    <property type="project" value="InterPro"/>
</dbReference>
<protein>
    <recommendedName>
        <fullName evidence="5">Fe2OG dioxygenase domain-containing protein</fullName>
    </recommendedName>
</protein>
<feature type="compositionally biased region" description="Basic residues" evidence="4">
    <location>
        <begin position="942"/>
        <end position="954"/>
    </location>
</feature>
<evidence type="ECO:0000256" key="3">
    <source>
        <dbReference type="ARBA" id="ARBA00022801"/>
    </source>
</evidence>
<gene>
    <name evidence="6" type="ORF">Rhopal_001843-T1</name>
</gene>
<organism evidence="6 7">
    <name type="scientific">Rhodotorula paludigena</name>
    <dbReference type="NCBI Taxonomy" id="86838"/>
    <lineage>
        <taxon>Eukaryota</taxon>
        <taxon>Fungi</taxon>
        <taxon>Dikarya</taxon>
        <taxon>Basidiomycota</taxon>
        <taxon>Pucciniomycotina</taxon>
        <taxon>Microbotryomycetes</taxon>
        <taxon>Sporidiobolales</taxon>
        <taxon>Sporidiobolaceae</taxon>
        <taxon>Rhodotorula</taxon>
    </lineage>
</organism>
<dbReference type="PROSITE" id="PS51471">
    <property type="entry name" value="FE2OG_OXY"/>
    <property type="match status" value="1"/>
</dbReference>
<feature type="compositionally biased region" description="Basic residues" evidence="4">
    <location>
        <begin position="918"/>
        <end position="929"/>
    </location>
</feature>